<dbReference type="HOGENOM" id="CLU_010194_1_3_1"/>
<dbReference type="Pfam" id="PF13561">
    <property type="entry name" value="adh_short_C2"/>
    <property type="match status" value="1"/>
</dbReference>
<dbReference type="CDD" id="cd05233">
    <property type="entry name" value="SDR_c"/>
    <property type="match status" value="1"/>
</dbReference>
<dbReference type="InterPro" id="IPR036291">
    <property type="entry name" value="NAD(P)-bd_dom_sf"/>
</dbReference>
<feature type="region of interest" description="Disordered" evidence="4">
    <location>
        <begin position="93"/>
        <end position="133"/>
    </location>
</feature>
<gene>
    <name evidence="5" type="ORF">EPUS_02055</name>
</gene>
<dbReference type="GO" id="GO:0048038">
    <property type="term" value="F:quinone binding"/>
    <property type="evidence" value="ECO:0007669"/>
    <property type="project" value="TreeGrafter"/>
</dbReference>
<dbReference type="GO" id="GO:0006633">
    <property type="term" value="P:fatty acid biosynthetic process"/>
    <property type="evidence" value="ECO:0007669"/>
    <property type="project" value="TreeGrafter"/>
</dbReference>
<dbReference type="OrthoDB" id="47007at2759"/>
<proteinExistence type="inferred from homology"/>
<evidence type="ECO:0000313" key="5">
    <source>
        <dbReference type="EMBL" id="ERF74368.1"/>
    </source>
</evidence>
<name>U1GPW1_ENDPU</name>
<comment type="similarity">
    <text evidence="1 3">Belongs to the short-chain dehydrogenases/reductases (SDR) family.</text>
</comment>
<dbReference type="eggNOG" id="KOG1200">
    <property type="taxonomic scope" value="Eukaryota"/>
</dbReference>
<dbReference type="GeneID" id="19237109"/>
<dbReference type="PANTHER" id="PTHR42760:SF133">
    <property type="entry name" value="3-OXOACYL-[ACYL-CARRIER-PROTEIN] REDUCTASE"/>
    <property type="match status" value="1"/>
</dbReference>
<dbReference type="EMBL" id="KE720882">
    <property type="protein sequence ID" value="ERF74368.1"/>
    <property type="molecule type" value="Genomic_DNA"/>
</dbReference>
<feature type="region of interest" description="Disordered" evidence="4">
    <location>
        <begin position="332"/>
        <end position="357"/>
    </location>
</feature>
<accession>U1GPW1</accession>
<feature type="compositionally biased region" description="Acidic residues" evidence="4">
    <location>
        <begin position="341"/>
        <end position="354"/>
    </location>
</feature>
<evidence type="ECO:0000256" key="4">
    <source>
        <dbReference type="SAM" id="MobiDB-lite"/>
    </source>
</evidence>
<feature type="compositionally biased region" description="Basic and acidic residues" evidence="4">
    <location>
        <begin position="104"/>
        <end position="114"/>
    </location>
</feature>
<dbReference type="Pfam" id="PF00106">
    <property type="entry name" value="adh_short"/>
    <property type="match status" value="1"/>
</dbReference>
<evidence type="ECO:0000256" key="3">
    <source>
        <dbReference type="RuleBase" id="RU000363"/>
    </source>
</evidence>
<evidence type="ECO:0000313" key="6">
    <source>
        <dbReference type="Proteomes" id="UP000019373"/>
    </source>
</evidence>
<feature type="region of interest" description="Disordered" evidence="4">
    <location>
        <begin position="34"/>
        <end position="60"/>
    </location>
</feature>
<organism evidence="5 6">
    <name type="scientific">Endocarpon pusillum (strain Z07020 / HMAS-L-300199)</name>
    <name type="common">Lichen-forming fungus</name>
    <dbReference type="NCBI Taxonomy" id="1263415"/>
    <lineage>
        <taxon>Eukaryota</taxon>
        <taxon>Fungi</taxon>
        <taxon>Dikarya</taxon>
        <taxon>Ascomycota</taxon>
        <taxon>Pezizomycotina</taxon>
        <taxon>Eurotiomycetes</taxon>
        <taxon>Chaetothyriomycetidae</taxon>
        <taxon>Verrucariales</taxon>
        <taxon>Verrucariaceae</taxon>
        <taxon>Endocarpon</taxon>
    </lineage>
</organism>
<dbReference type="PRINTS" id="PR00081">
    <property type="entry name" value="GDHRDH"/>
</dbReference>
<keyword evidence="6" id="KW-1185">Reference proteome</keyword>
<dbReference type="RefSeq" id="XP_007800078.1">
    <property type="nucleotide sequence ID" value="XM_007801887.1"/>
</dbReference>
<dbReference type="PRINTS" id="PR00080">
    <property type="entry name" value="SDRFAMILY"/>
</dbReference>
<keyword evidence="2" id="KW-0560">Oxidoreductase</keyword>
<sequence length="485" mass="51711">MARTIRAVARSAPSKLKLSQVASSRLRRLFGNVKPGARLGQKPSEGIGAHRTEADSEDINLFSENTQGVTEERQQPGLESAVSPVAEEFHLQPGLSPSHLQETSPKEIPPRLEEVESPSQSGSLLPNKPLSVENGPSAGAIGLDSPVPSPFFSFPSAGLDEGVKKVAITPPAVGVDETGNTAIPPTVSKKTRLAGRKCLITGATSGIGYAIAKRFLTEGVASVTTVSRSQENIDAAYNKMKKQTKRKGLPFKLLLGDITDPAFRLKHFNMTSELADIDILINAAGISQLFPIGITKAETAQQIINTNLNATIDLCRFFSRIVYRRTKKSVRETQLKSTDPSESDLDDSVDEDAADQSSEIVRPSRLIGHVSPCIINISSLLGVRGGAGATAYAASKAGVLGFTRALVCESASFAIDMRVNTIVPGYIHTPMTKSFAPARRKMLCKQIPAGRFGTPEEVADAAFFLATNEYANNCVLNLDGGLSAV</sequence>
<dbReference type="Proteomes" id="UP000019373">
    <property type="component" value="Unassembled WGS sequence"/>
</dbReference>
<dbReference type="Gene3D" id="3.40.50.720">
    <property type="entry name" value="NAD(P)-binding Rossmann-like Domain"/>
    <property type="match status" value="1"/>
</dbReference>
<dbReference type="SUPFAM" id="SSF51735">
    <property type="entry name" value="NAD(P)-binding Rossmann-fold domains"/>
    <property type="match status" value="1"/>
</dbReference>
<evidence type="ECO:0000256" key="2">
    <source>
        <dbReference type="ARBA" id="ARBA00023002"/>
    </source>
</evidence>
<protein>
    <submittedName>
        <fullName evidence="5">Uncharacterized protein</fullName>
    </submittedName>
</protein>
<dbReference type="InterPro" id="IPR002347">
    <property type="entry name" value="SDR_fam"/>
</dbReference>
<dbReference type="AlphaFoldDB" id="U1GPW1"/>
<dbReference type="PANTHER" id="PTHR42760">
    <property type="entry name" value="SHORT-CHAIN DEHYDROGENASES/REDUCTASES FAMILY MEMBER"/>
    <property type="match status" value="1"/>
</dbReference>
<evidence type="ECO:0000256" key="1">
    <source>
        <dbReference type="ARBA" id="ARBA00006484"/>
    </source>
</evidence>
<reference evidence="6" key="1">
    <citation type="journal article" date="2014" name="BMC Genomics">
        <title>Genome characteristics reveal the impact of lichenization on lichen-forming fungus Endocarpon pusillum Hedwig (Verrucariales, Ascomycota).</title>
        <authorList>
            <person name="Wang Y.-Y."/>
            <person name="Liu B."/>
            <person name="Zhang X.-Y."/>
            <person name="Zhou Q.-M."/>
            <person name="Zhang T."/>
            <person name="Li H."/>
            <person name="Yu Y.-F."/>
            <person name="Zhang X.-L."/>
            <person name="Hao X.-Y."/>
            <person name="Wang M."/>
            <person name="Wang L."/>
            <person name="Wei J.-C."/>
        </authorList>
    </citation>
    <scope>NUCLEOTIDE SEQUENCE [LARGE SCALE GENOMIC DNA]</scope>
    <source>
        <strain evidence="6">Z07020 / HMAS-L-300199</strain>
    </source>
</reference>
<dbReference type="GO" id="GO:0016616">
    <property type="term" value="F:oxidoreductase activity, acting on the CH-OH group of donors, NAD or NADP as acceptor"/>
    <property type="evidence" value="ECO:0007669"/>
    <property type="project" value="TreeGrafter"/>
</dbReference>